<protein>
    <submittedName>
        <fullName evidence="1">YheC/D like ATP-grasp</fullName>
    </submittedName>
</protein>
<dbReference type="InterPro" id="IPR026838">
    <property type="entry name" value="YheC/D"/>
</dbReference>
<dbReference type="RefSeq" id="WP_083574379.1">
    <property type="nucleotide sequence ID" value="NZ_FRAF01000032.1"/>
</dbReference>
<organism evidence="1 2">
    <name type="scientific">Alicyclobacillus tolerans</name>
    <dbReference type="NCBI Taxonomy" id="90970"/>
    <lineage>
        <taxon>Bacteria</taxon>
        <taxon>Bacillati</taxon>
        <taxon>Bacillota</taxon>
        <taxon>Bacilli</taxon>
        <taxon>Bacillales</taxon>
        <taxon>Alicyclobacillaceae</taxon>
        <taxon>Alicyclobacillus</taxon>
    </lineage>
</organism>
<dbReference type="STRING" id="1830138.SAMN05443507_13210"/>
<evidence type="ECO:0000313" key="1">
    <source>
        <dbReference type="EMBL" id="SHL01477.1"/>
    </source>
</evidence>
<dbReference type="OrthoDB" id="2371125at2"/>
<dbReference type="Pfam" id="PF14398">
    <property type="entry name" value="ATPgrasp_YheCD"/>
    <property type="match status" value="1"/>
</dbReference>
<accession>A0A1M6X652</accession>
<dbReference type="SUPFAM" id="SSF56059">
    <property type="entry name" value="Glutathione synthetase ATP-binding domain-like"/>
    <property type="match status" value="1"/>
</dbReference>
<dbReference type="Proteomes" id="UP000184016">
    <property type="component" value="Unassembled WGS sequence"/>
</dbReference>
<name>A0A1M6X652_9BACL</name>
<dbReference type="EMBL" id="FRAF01000032">
    <property type="protein sequence ID" value="SHL01477.1"/>
    <property type="molecule type" value="Genomic_DNA"/>
</dbReference>
<evidence type="ECO:0000313" key="2">
    <source>
        <dbReference type="Proteomes" id="UP000184016"/>
    </source>
</evidence>
<dbReference type="AlphaFoldDB" id="A0A1M6X652"/>
<reference evidence="2" key="1">
    <citation type="submission" date="2016-11" db="EMBL/GenBank/DDBJ databases">
        <authorList>
            <person name="Varghese N."/>
            <person name="Submissions S."/>
        </authorList>
    </citation>
    <scope>NUCLEOTIDE SEQUENCE [LARGE SCALE GENOMIC DNA]</scope>
    <source>
        <strain evidence="2">USBA-503</strain>
    </source>
</reference>
<proteinExistence type="predicted"/>
<keyword evidence="2" id="KW-1185">Reference proteome</keyword>
<sequence>MARVLSGEYVWHRLGSTVEMEIQIPRLPKMYHGKIVKVGDRRIPLRPVQSLTNVVYRAPVLLAENRSEWRTSPIYAILAGNGADGFAGIRTDFRDLIRAARARKELMYVLPVGDVPLQEGGAWHGYVRLGYMKWVRLPMPAPLAIYNRIPTRRHEQELSALAARRAIEQRAIPMFNPRYFNKREIHAILQKAGLAHLLPHTALHLTKSDFTSMLQEYGSLYVKPSGGSVGHGIIRVDRQNTGWLVTVLKNNRSESATARHLEDAWRLVQRMRLPVSYIIQESVPRIDWQGRPCDFRILLQKRSGLWHVVGKGVRVSGQGAITTHVPNGGSIASARDVLRAHFGSHWKEIEERMDKSVERTAKAIDSFFDHACGEMSMDVGVTSSGSSWIFEANAKPMKFDEPDIRTRSLEGVLEYLRELSKVDEMSDRK</sequence>
<gene>
    <name evidence="1" type="ORF">SAMN05443507_13210</name>
</gene>